<evidence type="ECO:0000259" key="2">
    <source>
        <dbReference type="Pfam" id="PF07331"/>
    </source>
</evidence>
<dbReference type="AlphaFoldDB" id="A0A6L5XIH5"/>
<protein>
    <submittedName>
        <fullName evidence="3">Tripartite tricarboxylate transporter TctB family protein</fullName>
    </submittedName>
</protein>
<keyword evidence="1" id="KW-0812">Transmembrane</keyword>
<reference evidence="3 4" key="1">
    <citation type="submission" date="2019-09" db="EMBL/GenBank/DDBJ databases">
        <title>In-depth cultivation of the pig gut microbiome towards novel bacterial diversity and tailored functional studies.</title>
        <authorList>
            <person name="Wylensek D."/>
            <person name="Hitch T.C.A."/>
            <person name="Clavel T."/>
        </authorList>
    </citation>
    <scope>NUCLEOTIDE SEQUENCE [LARGE SCALE GENOMIC DNA]</scope>
    <source>
        <strain evidence="3 4">PG-178-WT-4</strain>
    </source>
</reference>
<feature type="transmembrane region" description="Helical" evidence="1">
    <location>
        <begin position="162"/>
        <end position="186"/>
    </location>
</feature>
<accession>A0A6L5XIH5</accession>
<dbReference type="InterPro" id="IPR009936">
    <property type="entry name" value="DUF1468"/>
</dbReference>
<dbReference type="Pfam" id="PF07331">
    <property type="entry name" value="TctB"/>
    <property type="match status" value="1"/>
</dbReference>
<dbReference type="EMBL" id="VUMH01000002">
    <property type="protein sequence ID" value="MSS26851.1"/>
    <property type="molecule type" value="Genomic_DNA"/>
</dbReference>
<keyword evidence="1" id="KW-0472">Membrane</keyword>
<evidence type="ECO:0000313" key="4">
    <source>
        <dbReference type="Proteomes" id="UP000477488"/>
    </source>
</evidence>
<feature type="transmembrane region" description="Helical" evidence="1">
    <location>
        <begin position="26"/>
        <end position="46"/>
    </location>
</feature>
<evidence type="ECO:0000313" key="3">
    <source>
        <dbReference type="EMBL" id="MSS26851.1"/>
    </source>
</evidence>
<comment type="caution">
    <text evidence="3">The sequence shown here is derived from an EMBL/GenBank/DDBJ whole genome shotgun (WGS) entry which is preliminary data.</text>
</comment>
<feature type="domain" description="DUF1468" evidence="2">
    <location>
        <begin position="31"/>
        <end position="174"/>
    </location>
</feature>
<name>A0A6L5XIH5_9BACT</name>
<keyword evidence="1" id="KW-1133">Transmembrane helix</keyword>
<dbReference type="Proteomes" id="UP000477488">
    <property type="component" value="Unassembled WGS sequence"/>
</dbReference>
<evidence type="ECO:0000256" key="1">
    <source>
        <dbReference type="SAM" id="Phobius"/>
    </source>
</evidence>
<proteinExistence type="predicted"/>
<organism evidence="3 4">
    <name type="scientific">Desulfovibrio porci</name>
    <dbReference type="NCBI Taxonomy" id="2605782"/>
    <lineage>
        <taxon>Bacteria</taxon>
        <taxon>Pseudomonadati</taxon>
        <taxon>Thermodesulfobacteriota</taxon>
        <taxon>Desulfovibrionia</taxon>
        <taxon>Desulfovibrionales</taxon>
        <taxon>Desulfovibrionaceae</taxon>
        <taxon>Desulfovibrio</taxon>
    </lineage>
</organism>
<gene>
    <name evidence="3" type="ORF">FYJ44_02085</name>
</gene>
<feature type="transmembrane region" description="Helical" evidence="1">
    <location>
        <begin position="66"/>
        <end position="87"/>
    </location>
</feature>
<keyword evidence="4" id="KW-1185">Reference proteome</keyword>
<feature type="transmembrane region" description="Helical" evidence="1">
    <location>
        <begin position="137"/>
        <end position="156"/>
    </location>
</feature>
<sequence>MLTPYPAVPQHRSSQEGIMDTDDTGLADLIAAPFLLIVSLIFLYNMDIFIDVGLPSVVSPRTFPGFIVVCIAVLSLLFCFFAAYVFLKKKTAARPPADPAAAAAEAEDLAAMGQAGSARGFLSYILILYAYRYLMEYCGFLIATPLAMAGVAWLLHGRRWHILLPSFVAFAFALDYMTFHCIRIALPLGKFFE</sequence>